<dbReference type="Gene3D" id="2.40.30.10">
    <property type="entry name" value="Translation factors"/>
    <property type="match status" value="1"/>
</dbReference>
<dbReference type="Proteomes" id="UP000070188">
    <property type="component" value="Unassembled WGS sequence"/>
</dbReference>
<gene>
    <name evidence="6" type="ORF">LI90_581</name>
</gene>
<dbReference type="AlphaFoldDB" id="A0A132MNG6"/>
<dbReference type="InterPro" id="IPR017927">
    <property type="entry name" value="FAD-bd_FR_type"/>
</dbReference>
<evidence type="ECO:0000313" key="6">
    <source>
        <dbReference type="EMBL" id="KWW98951.1"/>
    </source>
</evidence>
<dbReference type="InterPro" id="IPR006058">
    <property type="entry name" value="2Fe2S_fd_BS"/>
</dbReference>
<dbReference type="SUPFAM" id="SSF54292">
    <property type="entry name" value="2Fe-2S ferredoxin-like"/>
    <property type="match status" value="1"/>
</dbReference>
<dbReference type="Pfam" id="PF00111">
    <property type="entry name" value="Fer2"/>
    <property type="match status" value="1"/>
</dbReference>
<dbReference type="GO" id="GO:0051537">
    <property type="term" value="F:2 iron, 2 sulfur cluster binding"/>
    <property type="evidence" value="ECO:0007669"/>
    <property type="project" value="UniProtKB-KW"/>
</dbReference>
<sequence>MATTGESFEVREGEPILAAARRAGIWLPFECGWGSCGTCKVTLLDGEVDLLFPDAPAVQTRDARRRRTITCQATARSDLTIKPSWASDRPREELPTADHRAELVEVEELGPGIRRFGFRLDAPATYRPGQYAILQLGPGLRRCYSMANLPGSTLVEFIAKRYPGRPGSEGLFASTPGQRLALELPYGDMWLRPGTRPVVLIAGGTGISPILALARQLAATGDARAVHLFYGANTRAELVCWEELTALAAAMPDATLHGALLRPGPGWTHTTGFVTEALEPHLGRLVDSDFYLAGPPPMADAVLALLRAHGVQLDRIHFDRFG</sequence>
<dbReference type="PATRIC" id="fig|1469144.10.peg.678"/>
<dbReference type="Gene3D" id="3.10.20.30">
    <property type="match status" value="1"/>
</dbReference>
<dbReference type="InterPro" id="IPR017938">
    <property type="entry name" value="Riboflavin_synthase-like_b-brl"/>
</dbReference>
<dbReference type="PANTHER" id="PTHR47354:SF5">
    <property type="entry name" value="PROTEIN RFBI"/>
    <property type="match status" value="1"/>
</dbReference>
<dbReference type="PRINTS" id="PR00410">
    <property type="entry name" value="PHEHYDRXLASE"/>
</dbReference>
<keyword evidence="2" id="KW-0001">2Fe-2S</keyword>
<evidence type="ECO:0000259" key="4">
    <source>
        <dbReference type="PROSITE" id="PS51085"/>
    </source>
</evidence>
<dbReference type="InterPro" id="IPR039261">
    <property type="entry name" value="FNR_nucleotide-bd"/>
</dbReference>
<dbReference type="Gene3D" id="3.40.50.80">
    <property type="entry name" value="Nucleotide-binding domain of ferredoxin-NADP reductase (FNR) module"/>
    <property type="match status" value="1"/>
</dbReference>
<dbReference type="InterPro" id="IPR012675">
    <property type="entry name" value="Beta-grasp_dom_sf"/>
</dbReference>
<reference evidence="7" key="1">
    <citation type="submission" date="2015-04" db="EMBL/GenBank/DDBJ databases">
        <title>Physiological reanalysis, assessment of diazotrophy, and genome sequences of multiple isolates of Streptomyces thermoautotrophicus.</title>
        <authorList>
            <person name="MacKellar D.C."/>
            <person name="Lieber L."/>
            <person name="Norman J."/>
            <person name="Bolger A."/>
            <person name="Tobin C."/>
            <person name="Murray J.W."/>
            <person name="Chang R."/>
            <person name="Ford T."/>
            <person name="Nguyen P.Q."/>
            <person name="Woodward J."/>
            <person name="Permingeat H."/>
            <person name="Joshi N.S."/>
            <person name="Silver P.A."/>
            <person name="Usadel B."/>
            <person name="Rutherford A.W."/>
            <person name="Friesen M."/>
            <person name="Prell J."/>
        </authorList>
    </citation>
    <scope>NUCLEOTIDE SEQUENCE [LARGE SCALE GENOMIC DNA]</scope>
    <source>
        <strain evidence="7">H1</strain>
    </source>
</reference>
<dbReference type="InterPro" id="IPR050415">
    <property type="entry name" value="MRET"/>
</dbReference>
<dbReference type="STRING" id="1469144.LI90_581"/>
<proteinExistence type="predicted"/>
<dbReference type="PROSITE" id="PS51384">
    <property type="entry name" value="FAD_FR"/>
    <property type="match status" value="1"/>
</dbReference>
<name>A0A132MNG6_9ACTN</name>
<keyword evidence="2" id="KW-0479">Metal-binding</keyword>
<dbReference type="GO" id="GO:0016491">
    <property type="term" value="F:oxidoreductase activity"/>
    <property type="evidence" value="ECO:0007669"/>
    <property type="project" value="InterPro"/>
</dbReference>
<keyword evidence="3" id="KW-0411">Iron-sulfur</keyword>
<dbReference type="InterPro" id="IPR008333">
    <property type="entry name" value="Cbr1-like_FAD-bd_dom"/>
</dbReference>
<dbReference type="Pfam" id="PF00175">
    <property type="entry name" value="NAD_binding_1"/>
    <property type="match status" value="1"/>
</dbReference>
<evidence type="ECO:0000313" key="7">
    <source>
        <dbReference type="Proteomes" id="UP000070188"/>
    </source>
</evidence>
<evidence type="ECO:0000259" key="5">
    <source>
        <dbReference type="PROSITE" id="PS51384"/>
    </source>
</evidence>
<accession>A0A132MNG6</accession>
<protein>
    <submittedName>
        <fullName evidence="6">Oxidoreductase FAD-binding domain protein</fullName>
    </submittedName>
</protein>
<dbReference type="PROSITE" id="PS51085">
    <property type="entry name" value="2FE2S_FER_2"/>
    <property type="match status" value="1"/>
</dbReference>
<comment type="cofactor">
    <cofactor evidence="1">
        <name>FAD</name>
        <dbReference type="ChEBI" id="CHEBI:57692"/>
    </cofactor>
</comment>
<dbReference type="EMBL" id="LAXD01000001">
    <property type="protein sequence ID" value="KWW98951.1"/>
    <property type="molecule type" value="Genomic_DNA"/>
</dbReference>
<dbReference type="Pfam" id="PF00970">
    <property type="entry name" value="FAD_binding_6"/>
    <property type="match status" value="1"/>
</dbReference>
<evidence type="ECO:0000256" key="1">
    <source>
        <dbReference type="ARBA" id="ARBA00001974"/>
    </source>
</evidence>
<dbReference type="PROSITE" id="PS00197">
    <property type="entry name" value="2FE2S_FER_1"/>
    <property type="match status" value="1"/>
</dbReference>
<keyword evidence="7" id="KW-1185">Reference proteome</keyword>
<organism evidence="6 7">
    <name type="scientific">Carbonactinospora thermoautotrophica</name>
    <dbReference type="NCBI Taxonomy" id="1469144"/>
    <lineage>
        <taxon>Bacteria</taxon>
        <taxon>Bacillati</taxon>
        <taxon>Actinomycetota</taxon>
        <taxon>Actinomycetes</taxon>
        <taxon>Kitasatosporales</taxon>
        <taxon>Carbonactinosporaceae</taxon>
        <taxon>Carbonactinospora</taxon>
    </lineage>
</organism>
<feature type="domain" description="2Fe-2S ferredoxin-type" evidence="4">
    <location>
        <begin position="1"/>
        <end position="87"/>
    </location>
</feature>
<evidence type="ECO:0000256" key="2">
    <source>
        <dbReference type="ARBA" id="ARBA00022714"/>
    </source>
</evidence>
<dbReference type="CDD" id="cd00207">
    <property type="entry name" value="fer2"/>
    <property type="match status" value="1"/>
</dbReference>
<feature type="domain" description="FAD-binding FR-type" evidence="5">
    <location>
        <begin position="96"/>
        <end position="192"/>
    </location>
</feature>
<keyword evidence="2" id="KW-0408">Iron</keyword>
<dbReference type="InterPro" id="IPR001041">
    <property type="entry name" value="2Fe-2S_ferredoxin-type"/>
</dbReference>
<dbReference type="SUPFAM" id="SSF52343">
    <property type="entry name" value="Ferredoxin reductase-like, C-terminal NADP-linked domain"/>
    <property type="match status" value="1"/>
</dbReference>
<comment type="caution">
    <text evidence="6">The sequence shown here is derived from an EMBL/GenBank/DDBJ whole genome shotgun (WGS) entry which is preliminary data.</text>
</comment>
<dbReference type="InterPro" id="IPR001433">
    <property type="entry name" value="OxRdtase_FAD/NAD-bd"/>
</dbReference>
<dbReference type="SUPFAM" id="SSF63380">
    <property type="entry name" value="Riboflavin synthase domain-like"/>
    <property type="match status" value="1"/>
</dbReference>
<dbReference type="PANTHER" id="PTHR47354">
    <property type="entry name" value="NADH OXIDOREDUCTASE HCR"/>
    <property type="match status" value="1"/>
</dbReference>
<evidence type="ECO:0000256" key="3">
    <source>
        <dbReference type="ARBA" id="ARBA00023014"/>
    </source>
</evidence>
<dbReference type="InterPro" id="IPR036010">
    <property type="entry name" value="2Fe-2S_ferredoxin-like_sf"/>
</dbReference>